<organism evidence="3 4">
    <name type="scientific">Streptomyces cinereoruber</name>
    <dbReference type="NCBI Taxonomy" id="67260"/>
    <lineage>
        <taxon>Bacteria</taxon>
        <taxon>Bacillati</taxon>
        <taxon>Actinomycetota</taxon>
        <taxon>Actinomycetes</taxon>
        <taxon>Kitasatosporales</taxon>
        <taxon>Streptomycetaceae</taxon>
        <taxon>Streptomyces</taxon>
    </lineage>
</organism>
<name>A0ABX6BKC7_9ACTN</name>
<protein>
    <submittedName>
        <fullName evidence="3">Tetratricopeptide repeat protein</fullName>
    </submittedName>
</protein>
<evidence type="ECO:0000313" key="3">
    <source>
        <dbReference type="EMBL" id="QEV34518.1"/>
    </source>
</evidence>
<feature type="compositionally biased region" description="Basic and acidic residues" evidence="1">
    <location>
        <begin position="33"/>
        <end position="47"/>
    </location>
</feature>
<dbReference type="InterPro" id="IPR011990">
    <property type="entry name" value="TPR-like_helical_dom_sf"/>
</dbReference>
<dbReference type="InterPro" id="IPR049945">
    <property type="entry name" value="AAA_22"/>
</dbReference>
<dbReference type="Pfam" id="PF13374">
    <property type="entry name" value="TPR_10"/>
    <property type="match status" value="1"/>
</dbReference>
<dbReference type="PANTHER" id="PTHR47691">
    <property type="entry name" value="REGULATOR-RELATED"/>
    <property type="match status" value="1"/>
</dbReference>
<dbReference type="SMART" id="SM00028">
    <property type="entry name" value="TPR"/>
    <property type="match status" value="5"/>
</dbReference>
<keyword evidence="4" id="KW-1185">Reference proteome</keyword>
<dbReference type="Gene3D" id="1.25.40.10">
    <property type="entry name" value="Tetratricopeptide repeat domain"/>
    <property type="match status" value="1"/>
</dbReference>
<feature type="region of interest" description="Disordered" evidence="1">
    <location>
        <begin position="1"/>
        <end position="105"/>
    </location>
</feature>
<dbReference type="SUPFAM" id="SSF48452">
    <property type="entry name" value="TPR-like"/>
    <property type="match status" value="1"/>
</dbReference>
<evidence type="ECO:0000259" key="2">
    <source>
        <dbReference type="Pfam" id="PF13401"/>
    </source>
</evidence>
<dbReference type="EMBL" id="CP023693">
    <property type="protein sequence ID" value="QEV34518.1"/>
    <property type="molecule type" value="Genomic_DNA"/>
</dbReference>
<dbReference type="Pfam" id="PF13401">
    <property type="entry name" value="AAA_22"/>
    <property type="match status" value="1"/>
</dbReference>
<evidence type="ECO:0000256" key="1">
    <source>
        <dbReference type="SAM" id="MobiDB-lite"/>
    </source>
</evidence>
<dbReference type="Gene3D" id="3.40.50.300">
    <property type="entry name" value="P-loop containing nucleotide triphosphate hydrolases"/>
    <property type="match status" value="1"/>
</dbReference>
<dbReference type="Pfam" id="PF13424">
    <property type="entry name" value="TPR_12"/>
    <property type="match status" value="2"/>
</dbReference>
<proteinExistence type="predicted"/>
<evidence type="ECO:0000313" key="4">
    <source>
        <dbReference type="Proteomes" id="UP000326029"/>
    </source>
</evidence>
<dbReference type="InterPro" id="IPR027417">
    <property type="entry name" value="P-loop_NTPase"/>
</dbReference>
<accession>A0ABX6BKC7</accession>
<gene>
    <name evidence="3" type="ORF">CP977_22065</name>
</gene>
<sequence length="780" mass="85624">MAPPRSTSARRRPAGDTSRRPAGTSRSRGLEALSERYDAEGADRVERPGPPAGTRQWARASDNGRNYQAGRDQHVSETRNYWGPGSGPAPQATASLPPDRPLTGRKERTDALLDALAPDGAGTTVVTGLPGVGKTVLALHAAHRAVERGRFPGGTLYVHLRGYDPAGAVGPEQALESLLRALGVRDGDLPPTVEEQAALYRSELNRRAGAHGAVLIVADDASSPGQLRHLVPAHPAHRLLVTSRDALTAPDFRARLVPLDELDAESAAALITTALAEVSPDDPRAEEDPGALERVADYCGRLPLALTIAAALLTDDPGLPIATLADDLANIRTRLKRLQHEDGDGRSLAVETAFDLSYQRLGPRNARLFRLLSLNPGPDLSTEAAAVLSDREERETRTGLATLARAGLLNEQPPRSGRWRAHDLIRLYAAELPEEGEKEALERLLTYYTTTCDAADDHLRALPGQPVPELFADRAAALTWLDAERANLTAMVPHAAAGHSRMVLLLAESLSVYLVQRRHFHDALTVNEYALTATRELEDRRSEANTLNSLGIALRRVRRYDDAIHAHTQAAGIYRELENRHGEASSLNNLGIALAEARRLDDAIHAHTRAADIHRELGNRHGEANALNNLGIALQKVQRYEDAIHAHDRTIAIFDEFDDRYGGASALNNLGIALRKVRRYDDAIHTHTQAADIYRELEDRHGEAGSLNNLGIALRKVRRYDDAIHTHTRAIAIFEEFDDLYSKGLAERALDATLLEREKDRERRGWRRWFRWGRGRGPEA</sequence>
<dbReference type="PANTHER" id="PTHR47691:SF3">
    <property type="entry name" value="HTH-TYPE TRANSCRIPTIONAL REGULATOR RV0890C-RELATED"/>
    <property type="match status" value="1"/>
</dbReference>
<dbReference type="SUPFAM" id="SSF52540">
    <property type="entry name" value="P-loop containing nucleoside triphosphate hydrolases"/>
    <property type="match status" value="1"/>
</dbReference>
<feature type="domain" description="ORC1/DEAH AAA+ ATPase" evidence="2">
    <location>
        <begin position="120"/>
        <end position="221"/>
    </location>
</feature>
<dbReference type="Proteomes" id="UP000326029">
    <property type="component" value="Chromosome"/>
</dbReference>
<reference evidence="3 4" key="1">
    <citation type="submission" date="2017-09" db="EMBL/GenBank/DDBJ databases">
        <authorList>
            <person name="Lee N."/>
            <person name="Cho B.-K."/>
        </authorList>
    </citation>
    <scope>NUCLEOTIDE SEQUENCE [LARGE SCALE GENOMIC DNA]</scope>
    <source>
        <strain evidence="3 4">ATCC 19740</strain>
    </source>
</reference>
<dbReference type="InterPro" id="IPR019734">
    <property type="entry name" value="TPR_rpt"/>
</dbReference>